<gene>
    <name evidence="1" type="ordered locus">PB2503_10854</name>
</gene>
<keyword evidence="2" id="KW-1185">Reference proteome</keyword>
<name>E0THS9_PARBH</name>
<organism evidence="1 2">
    <name type="scientific">Parvularcula bermudensis (strain ATCC BAA-594 / HTCC2503 / KCTC 12087)</name>
    <dbReference type="NCBI Taxonomy" id="314260"/>
    <lineage>
        <taxon>Bacteria</taxon>
        <taxon>Pseudomonadati</taxon>
        <taxon>Pseudomonadota</taxon>
        <taxon>Alphaproteobacteria</taxon>
        <taxon>Parvularculales</taxon>
        <taxon>Parvularculaceae</taxon>
        <taxon>Parvularcula</taxon>
    </lineage>
</organism>
<accession>E0THS9</accession>
<dbReference type="EMBL" id="CP002156">
    <property type="protein sequence ID" value="ADM10222.1"/>
    <property type="molecule type" value="Genomic_DNA"/>
</dbReference>
<dbReference type="HOGENOM" id="CLU_3046192_0_0_5"/>
<evidence type="ECO:0000313" key="2">
    <source>
        <dbReference type="Proteomes" id="UP000001302"/>
    </source>
</evidence>
<sequence length="54" mass="6123">MVTVQYDPDNYNQSELYAAGTNQCRAKGYVRATPAPQQPALSAAGWEYRTFRCY</sequence>
<proteinExistence type="predicted"/>
<dbReference type="AlphaFoldDB" id="E0THS9"/>
<dbReference type="KEGG" id="pbr:PB2503_10854"/>
<evidence type="ECO:0000313" key="1">
    <source>
        <dbReference type="EMBL" id="ADM10222.1"/>
    </source>
</evidence>
<reference evidence="2" key="1">
    <citation type="submission" date="2010-08" db="EMBL/GenBank/DDBJ databases">
        <title>Genome sequence of Parvularcula bermudensis HTCC2503.</title>
        <authorList>
            <person name="Kang D.-M."/>
            <person name="Oh H.-M."/>
            <person name="Cho J.-C."/>
        </authorList>
    </citation>
    <scope>NUCLEOTIDE SEQUENCE [LARGE SCALE GENOMIC DNA]</scope>
    <source>
        <strain evidence="2">ATCC BAA-594 / HTCC2503 / KCTC 12087</strain>
    </source>
</reference>
<reference evidence="1 2" key="2">
    <citation type="journal article" date="2011" name="J. Bacteriol.">
        <title>Complete genome sequence of strain HTCC2503T of Parvularcula bermudensis, the type species of the order "Parvularculales" in the class Alphaproteobacteria.</title>
        <authorList>
            <person name="Oh H.M."/>
            <person name="Kang I."/>
            <person name="Vergin K.L."/>
            <person name="Kang D."/>
            <person name="Rhee K.H."/>
            <person name="Giovannoni S.J."/>
            <person name="Cho J.C."/>
        </authorList>
    </citation>
    <scope>NUCLEOTIDE SEQUENCE [LARGE SCALE GENOMIC DNA]</scope>
    <source>
        <strain evidence="2">ATCC BAA-594 / HTCC2503 / KCTC 12087</strain>
    </source>
</reference>
<dbReference type="Proteomes" id="UP000001302">
    <property type="component" value="Chromosome"/>
</dbReference>
<protein>
    <submittedName>
        <fullName evidence="1">Uncharacterized protein</fullName>
    </submittedName>
</protein>